<evidence type="ECO:0000313" key="1">
    <source>
        <dbReference type="EMBL" id="NUW41135.1"/>
    </source>
</evidence>
<accession>A0A7Y6MBR0</accession>
<dbReference type="EMBL" id="JABWGO010000002">
    <property type="protein sequence ID" value="NUW41135.1"/>
    <property type="molecule type" value="Genomic_DNA"/>
</dbReference>
<reference evidence="1 2" key="1">
    <citation type="submission" date="2020-06" db="EMBL/GenBank/DDBJ databases">
        <authorList>
            <person name="Chanama M."/>
        </authorList>
    </citation>
    <scope>NUCLEOTIDE SEQUENCE [LARGE SCALE GENOMIC DNA]</scope>
    <source>
        <strain evidence="1 2">TBRC6557</strain>
    </source>
</reference>
<keyword evidence="2" id="KW-1185">Reference proteome</keyword>
<organism evidence="1 2">
    <name type="scientific">Nonomuraea rhodomycinica</name>
    <dbReference type="NCBI Taxonomy" id="1712872"/>
    <lineage>
        <taxon>Bacteria</taxon>
        <taxon>Bacillati</taxon>
        <taxon>Actinomycetota</taxon>
        <taxon>Actinomycetes</taxon>
        <taxon>Streptosporangiales</taxon>
        <taxon>Streptosporangiaceae</taxon>
        <taxon>Nonomuraea</taxon>
    </lineage>
</organism>
<dbReference type="Proteomes" id="UP000546126">
    <property type="component" value="Unassembled WGS sequence"/>
</dbReference>
<evidence type="ECO:0000313" key="2">
    <source>
        <dbReference type="Proteomes" id="UP000546126"/>
    </source>
</evidence>
<comment type="caution">
    <text evidence="1">The sequence shown here is derived from an EMBL/GenBank/DDBJ whole genome shotgun (WGS) entry which is preliminary data.</text>
</comment>
<dbReference type="RefSeq" id="WP_175600676.1">
    <property type="nucleotide sequence ID" value="NZ_JABWGO010000002.1"/>
</dbReference>
<proteinExistence type="predicted"/>
<gene>
    <name evidence="1" type="ORF">HT134_13430</name>
</gene>
<name>A0A7Y6MBR0_9ACTN</name>
<sequence>MDEHEYAALLRKLYGSPEAAEHHNSPEDQQWRRLRALQLGVEYEDFDHGQALELQRSLILEPLLDAMNDDARELITKTPIAWISSRTLNAHAMVAPNGRPVIVMNQGIRSLFSFWIEALNSSELIRKDKGNQAADRFLGEAYCFIMNYTSNNGMETYPKLFLALDPRELAVGVVLTHQVEMFIMAHEMAHVLLGHVVDTPTHVASLGDDPRAEDAAYLELSREQELAADELAYALYLRAWPISARVMGRRKLTTGDTLGPLNYFLLLAVIEKNIENFKPTTHPPATERLLVLLGRFSPLKGSWRRGLRRTYNSAMRLGVIALASPDLRAEGLEFTENRWYVKGE</sequence>
<protein>
    <submittedName>
        <fullName evidence="1">Uncharacterized protein</fullName>
    </submittedName>
</protein>
<dbReference type="AlphaFoldDB" id="A0A7Y6MBR0"/>